<evidence type="ECO:0000256" key="2">
    <source>
        <dbReference type="ARBA" id="ARBA00022777"/>
    </source>
</evidence>
<dbReference type="InterPro" id="IPR002173">
    <property type="entry name" value="Carboh/pur_kinase_PfkB_CS"/>
</dbReference>
<comment type="caution">
    <text evidence="4">The sequence shown here is derived from an EMBL/GenBank/DDBJ whole genome shotgun (WGS) entry which is preliminary data.</text>
</comment>
<dbReference type="Gene3D" id="3.40.1190.20">
    <property type="match status" value="1"/>
</dbReference>
<dbReference type="PANTHER" id="PTHR10584:SF166">
    <property type="entry name" value="RIBOKINASE"/>
    <property type="match status" value="1"/>
</dbReference>
<feature type="domain" description="Carbohydrate kinase PfkB" evidence="3">
    <location>
        <begin position="17"/>
        <end position="274"/>
    </location>
</feature>
<dbReference type="AlphaFoldDB" id="A0A1F7SDV6"/>
<dbReference type="PROSITE" id="PS00584">
    <property type="entry name" value="PFKB_KINASES_2"/>
    <property type="match status" value="1"/>
</dbReference>
<organism evidence="4 5">
    <name type="scientific">Candidatus Schekmanbacteria bacterium RIFCSPLOWO2_12_FULL_38_15</name>
    <dbReference type="NCBI Taxonomy" id="1817883"/>
    <lineage>
        <taxon>Bacteria</taxon>
        <taxon>Candidatus Schekmaniibacteriota</taxon>
    </lineage>
</organism>
<proteinExistence type="predicted"/>
<protein>
    <submittedName>
        <fullName evidence="4">Sugar kinase</fullName>
    </submittedName>
</protein>
<gene>
    <name evidence="4" type="ORF">A3G31_06185</name>
</gene>
<name>A0A1F7SDV6_9BACT</name>
<dbReference type="GO" id="GO:0005829">
    <property type="term" value="C:cytosol"/>
    <property type="evidence" value="ECO:0007669"/>
    <property type="project" value="TreeGrafter"/>
</dbReference>
<keyword evidence="1" id="KW-0808">Transferase</keyword>
<evidence type="ECO:0000256" key="1">
    <source>
        <dbReference type="ARBA" id="ARBA00022679"/>
    </source>
</evidence>
<dbReference type="GO" id="GO:0016301">
    <property type="term" value="F:kinase activity"/>
    <property type="evidence" value="ECO:0007669"/>
    <property type="project" value="UniProtKB-KW"/>
</dbReference>
<dbReference type="STRING" id="1817883.A3G31_06185"/>
<accession>A0A1F7SDV6</accession>
<dbReference type="Pfam" id="PF00294">
    <property type="entry name" value="PfkB"/>
    <property type="match status" value="1"/>
</dbReference>
<evidence type="ECO:0000313" key="5">
    <source>
        <dbReference type="Proteomes" id="UP000178082"/>
    </source>
</evidence>
<dbReference type="InterPro" id="IPR011611">
    <property type="entry name" value="PfkB_dom"/>
</dbReference>
<sequence length="308" mass="34544">MSIVVVGSVALDSVKTPFGEVQEVLGGSATYFSVSASFFTDVKLVAVVGEDFPETHIKLLESRSIDLSGLQKRPGKTFRWKGKYGYDLNEAITLDTKLNVFENFTPVIPDSYRNAEYVFLANIDPDLQSKVLKSVEKPKLIALDTMNFWIEGKPNELKKAMANIDILIINDGETREFAKEPNIVRAAQKILKYGPKMIIVKRGEYGAMMFSDNSVFATPAYPLHTINDPTGAGDTFAGGFMGYIASIDRFDEPAIRQGIIFGSVMASFAVEDFSLNRLMRLEKDEIRKRFKEFKKLSHFDDFHETFGI</sequence>
<dbReference type="PANTHER" id="PTHR10584">
    <property type="entry name" value="SUGAR KINASE"/>
    <property type="match status" value="1"/>
</dbReference>
<evidence type="ECO:0000259" key="3">
    <source>
        <dbReference type="Pfam" id="PF00294"/>
    </source>
</evidence>
<evidence type="ECO:0000313" key="4">
    <source>
        <dbReference type="EMBL" id="OGL51438.1"/>
    </source>
</evidence>
<reference evidence="4 5" key="1">
    <citation type="journal article" date="2016" name="Nat. Commun.">
        <title>Thousands of microbial genomes shed light on interconnected biogeochemical processes in an aquifer system.</title>
        <authorList>
            <person name="Anantharaman K."/>
            <person name="Brown C.T."/>
            <person name="Hug L.A."/>
            <person name="Sharon I."/>
            <person name="Castelle C.J."/>
            <person name="Probst A.J."/>
            <person name="Thomas B.C."/>
            <person name="Singh A."/>
            <person name="Wilkins M.J."/>
            <person name="Karaoz U."/>
            <person name="Brodie E.L."/>
            <person name="Williams K.H."/>
            <person name="Hubbard S.S."/>
            <person name="Banfield J.F."/>
        </authorList>
    </citation>
    <scope>NUCLEOTIDE SEQUENCE [LARGE SCALE GENOMIC DNA]</scope>
</reference>
<dbReference type="InterPro" id="IPR029056">
    <property type="entry name" value="Ribokinase-like"/>
</dbReference>
<keyword evidence="2 4" id="KW-0418">Kinase</keyword>
<dbReference type="SUPFAM" id="SSF53613">
    <property type="entry name" value="Ribokinase-like"/>
    <property type="match status" value="1"/>
</dbReference>
<dbReference type="EMBL" id="MGDI01000042">
    <property type="protein sequence ID" value="OGL51438.1"/>
    <property type="molecule type" value="Genomic_DNA"/>
</dbReference>
<dbReference type="Proteomes" id="UP000178082">
    <property type="component" value="Unassembled WGS sequence"/>
</dbReference>